<evidence type="ECO:0000313" key="5">
    <source>
        <dbReference type="Proteomes" id="UP000319432"/>
    </source>
</evidence>
<dbReference type="PIRSF" id="PIRSF005965">
    <property type="entry name" value="Chor_mut_AroH"/>
    <property type="match status" value="1"/>
</dbReference>
<dbReference type="PANTHER" id="PTHR21164">
    <property type="entry name" value="CHORISMATE MUTASE"/>
    <property type="match status" value="1"/>
</dbReference>
<dbReference type="GO" id="GO:0046417">
    <property type="term" value="P:chorismate metabolic process"/>
    <property type="evidence" value="ECO:0007669"/>
    <property type="project" value="TreeGrafter"/>
</dbReference>
<proteinExistence type="predicted"/>
<feature type="binding site" evidence="2">
    <location>
        <position position="91"/>
    </location>
    <ligand>
        <name>prephenate</name>
        <dbReference type="ChEBI" id="CHEBI:29934"/>
    </ligand>
</feature>
<dbReference type="OrthoDB" id="9802232at2"/>
<accession>A0A518V9Z1</accession>
<keyword evidence="3 4" id="KW-0413">Isomerase</keyword>
<gene>
    <name evidence="4" type="primary">aroH</name>
    <name evidence="4" type="ORF">EEL30_16895</name>
</gene>
<evidence type="ECO:0000256" key="3">
    <source>
        <dbReference type="PROSITE-ProRule" id="PRU00514"/>
    </source>
</evidence>
<dbReference type="EMBL" id="CP033464">
    <property type="protein sequence ID" value="QDX93820.1"/>
    <property type="molecule type" value="Genomic_DNA"/>
</dbReference>
<name>A0A518V9Z1_BRELA</name>
<keyword evidence="2 3" id="KW-0028">Amino-acid biosynthesis</keyword>
<dbReference type="PROSITE" id="PS51167">
    <property type="entry name" value="CHORISMATE_MUT_1"/>
    <property type="match status" value="1"/>
</dbReference>
<dbReference type="Pfam" id="PF07736">
    <property type="entry name" value="CM_1"/>
    <property type="match status" value="1"/>
</dbReference>
<dbReference type="SUPFAM" id="SSF55298">
    <property type="entry name" value="YjgF-like"/>
    <property type="match status" value="1"/>
</dbReference>
<dbReference type="InterPro" id="IPR035959">
    <property type="entry name" value="RutC-like_sf"/>
</dbReference>
<dbReference type="InterPro" id="IPR008243">
    <property type="entry name" value="Chorismate_mutase_AroH"/>
</dbReference>
<comment type="catalytic activity">
    <reaction evidence="3">
        <text>chorismate = prephenate</text>
        <dbReference type="Rhea" id="RHEA:13897"/>
        <dbReference type="ChEBI" id="CHEBI:29748"/>
        <dbReference type="ChEBI" id="CHEBI:29934"/>
        <dbReference type="EC" id="5.4.99.5"/>
    </reaction>
</comment>
<sequence>MSKLRGVRGATTVTLNEKSEILTATAELLREMVRKNGIETDDIASAIITMTEDLDAVFPAQAAREFLKWEHVPLMCAKEISVEGSLKCCIRVMLHINTDKSPHEIQHIFQREAVRLRPDLVKE</sequence>
<dbReference type="GO" id="GO:0009073">
    <property type="term" value="P:aromatic amino acid family biosynthetic process"/>
    <property type="evidence" value="ECO:0007669"/>
    <property type="project" value="UniProtKB-UniRule"/>
</dbReference>
<dbReference type="Proteomes" id="UP000319432">
    <property type="component" value="Chromosome"/>
</dbReference>
<protein>
    <recommendedName>
        <fullName evidence="1 3">chorismate mutase</fullName>
        <ecNumber evidence="1 3">5.4.99.5</ecNumber>
    </recommendedName>
</protein>
<dbReference type="GO" id="GO:0008652">
    <property type="term" value="P:amino acid biosynthetic process"/>
    <property type="evidence" value="ECO:0007669"/>
    <property type="project" value="UniProtKB-UniRule"/>
</dbReference>
<dbReference type="EC" id="5.4.99.5" evidence="1 3"/>
<keyword evidence="5" id="KW-1185">Reference proteome</keyword>
<feature type="binding site" evidence="2">
    <location>
        <position position="8"/>
    </location>
    <ligand>
        <name>prephenate</name>
        <dbReference type="ChEBI" id="CHEBI:29934"/>
    </ligand>
</feature>
<dbReference type="Gene3D" id="3.30.1330.40">
    <property type="entry name" value="RutC-like"/>
    <property type="match status" value="1"/>
</dbReference>
<evidence type="ECO:0000313" key="4">
    <source>
        <dbReference type="EMBL" id="QDX93820.1"/>
    </source>
</evidence>
<reference evidence="4 5" key="1">
    <citation type="submission" date="2018-11" db="EMBL/GenBank/DDBJ databases">
        <title>Phylogenetic determinants of toxin gene distribution in genomes of Brevibacillus laterosporus.</title>
        <authorList>
            <person name="Glare T.R."/>
            <person name="Durrant A."/>
            <person name="Berry C."/>
            <person name="Palma L."/>
            <person name="Ormskirk M."/>
            <person name="Cox M.O."/>
        </authorList>
    </citation>
    <scope>NUCLEOTIDE SEQUENCE [LARGE SCALE GENOMIC DNA]</scope>
    <source>
        <strain evidence="4 5">1821L</strain>
    </source>
</reference>
<dbReference type="AlphaFoldDB" id="A0A518V9Z1"/>
<dbReference type="PANTHER" id="PTHR21164:SF0">
    <property type="entry name" value="CHORISMATE MUTASE AROH"/>
    <property type="match status" value="1"/>
</dbReference>
<keyword evidence="2 3" id="KW-0057">Aromatic amino acid biosynthesis</keyword>
<dbReference type="GO" id="GO:0004106">
    <property type="term" value="F:chorismate mutase activity"/>
    <property type="evidence" value="ECO:0007669"/>
    <property type="project" value="UniProtKB-UniRule"/>
</dbReference>
<dbReference type="NCBIfam" id="TIGR01796">
    <property type="entry name" value="CM_mono_aroH"/>
    <property type="match status" value="1"/>
</dbReference>
<dbReference type="UniPathway" id="UPA00120">
    <property type="reaction ID" value="UER00203"/>
</dbReference>
<evidence type="ECO:0000256" key="1">
    <source>
        <dbReference type="NCBIfam" id="TIGR01796"/>
    </source>
</evidence>
<organism evidence="4 5">
    <name type="scientific">Brevibacillus laterosporus</name>
    <name type="common">Bacillus laterosporus</name>
    <dbReference type="NCBI Taxonomy" id="1465"/>
    <lineage>
        <taxon>Bacteria</taxon>
        <taxon>Bacillati</taxon>
        <taxon>Bacillota</taxon>
        <taxon>Bacilli</taxon>
        <taxon>Bacillales</taxon>
        <taxon>Paenibacillaceae</taxon>
        <taxon>Brevibacillus</taxon>
    </lineage>
</organism>
<evidence type="ECO:0000256" key="2">
    <source>
        <dbReference type="PIRSR" id="PIRSR005965-1"/>
    </source>
</evidence>
<dbReference type="CDD" id="cd02185">
    <property type="entry name" value="AroH"/>
    <property type="match status" value="1"/>
</dbReference>